<dbReference type="PANTHER" id="PTHR13271">
    <property type="entry name" value="UNCHARACTERIZED PUTATIVE METHYLTRANSFERASE"/>
    <property type="match status" value="1"/>
</dbReference>
<protein>
    <submittedName>
        <fullName evidence="6">Large subunit of ribulose-1,5-bisphosphate carboxylase</fullName>
    </submittedName>
</protein>
<feature type="region of interest" description="Disordered" evidence="4">
    <location>
        <begin position="494"/>
        <end position="528"/>
    </location>
</feature>
<dbReference type="Gene3D" id="3.90.1410.10">
    <property type="entry name" value="set domain protein methyltransferase, domain 1"/>
    <property type="match status" value="1"/>
</dbReference>
<keyword evidence="7" id="KW-1185">Reference proteome</keyword>
<keyword evidence="3" id="KW-0949">S-adenosyl-L-methionine</keyword>
<evidence type="ECO:0000256" key="2">
    <source>
        <dbReference type="ARBA" id="ARBA00022679"/>
    </source>
</evidence>
<dbReference type="EMBL" id="BLLK01000069">
    <property type="protein sequence ID" value="GFH60911.1"/>
    <property type="molecule type" value="Genomic_DNA"/>
</dbReference>
<evidence type="ECO:0000313" key="7">
    <source>
        <dbReference type="Proteomes" id="UP001054902"/>
    </source>
</evidence>
<evidence type="ECO:0000259" key="5">
    <source>
        <dbReference type="Pfam" id="PF09273"/>
    </source>
</evidence>
<organism evidence="6 7">
    <name type="scientific">Chaetoceros tenuissimus</name>
    <dbReference type="NCBI Taxonomy" id="426638"/>
    <lineage>
        <taxon>Eukaryota</taxon>
        <taxon>Sar</taxon>
        <taxon>Stramenopiles</taxon>
        <taxon>Ochrophyta</taxon>
        <taxon>Bacillariophyta</taxon>
        <taxon>Coscinodiscophyceae</taxon>
        <taxon>Chaetocerotophycidae</taxon>
        <taxon>Chaetocerotales</taxon>
        <taxon>Chaetocerotaceae</taxon>
        <taxon>Chaetoceros</taxon>
    </lineage>
</organism>
<reference evidence="6 7" key="1">
    <citation type="journal article" date="2021" name="Sci. Rep.">
        <title>The genome of the diatom Chaetoceros tenuissimus carries an ancient integrated fragment of an extant virus.</title>
        <authorList>
            <person name="Hongo Y."/>
            <person name="Kimura K."/>
            <person name="Takaki Y."/>
            <person name="Yoshida Y."/>
            <person name="Baba S."/>
            <person name="Kobayashi G."/>
            <person name="Nagasaki K."/>
            <person name="Hano T."/>
            <person name="Tomaru Y."/>
        </authorList>
    </citation>
    <scope>NUCLEOTIDE SEQUENCE [LARGE SCALE GENOMIC DNA]</scope>
    <source>
        <strain evidence="6 7">NIES-3715</strain>
    </source>
</reference>
<dbReference type="PANTHER" id="PTHR13271:SF123">
    <property type="entry name" value="RIBULOSE-1,5-BISPHOSPHATE CARBOXYLASE_OXYGENASE SMALL SUBUNIT N-METHYLTRANSFERASE I-RELATED"/>
    <property type="match status" value="1"/>
</dbReference>
<dbReference type="SUPFAM" id="SSF81822">
    <property type="entry name" value="RuBisCo LSMT C-terminal, substrate-binding domain"/>
    <property type="match status" value="1"/>
</dbReference>
<dbReference type="GO" id="GO:0032259">
    <property type="term" value="P:methylation"/>
    <property type="evidence" value="ECO:0007669"/>
    <property type="project" value="UniProtKB-KW"/>
</dbReference>
<name>A0AAD3DAL8_9STRA</name>
<dbReference type="InterPro" id="IPR046341">
    <property type="entry name" value="SET_dom_sf"/>
</dbReference>
<evidence type="ECO:0000313" key="6">
    <source>
        <dbReference type="EMBL" id="GFH60911.1"/>
    </source>
</evidence>
<dbReference type="SUPFAM" id="SSF82199">
    <property type="entry name" value="SET domain"/>
    <property type="match status" value="1"/>
</dbReference>
<evidence type="ECO:0000256" key="4">
    <source>
        <dbReference type="SAM" id="MobiDB-lite"/>
    </source>
</evidence>
<feature type="domain" description="Rubisco LSMT substrate-binding" evidence="5">
    <location>
        <begin position="357"/>
        <end position="436"/>
    </location>
</feature>
<keyword evidence="2" id="KW-0808">Transferase</keyword>
<dbReference type="InterPro" id="IPR050600">
    <property type="entry name" value="SETD3_SETD6_MTase"/>
</dbReference>
<gene>
    <name evidence="6" type="ORF">CTEN210_17387</name>
</gene>
<evidence type="ECO:0000256" key="1">
    <source>
        <dbReference type="ARBA" id="ARBA00022603"/>
    </source>
</evidence>
<accession>A0AAD3DAL8</accession>
<sequence length="528" mass="58522">MKIRGSTSIFILLGIIDYSLGFNTNIAKFHAKRNEFQIALSMAKKEDLPLISSQLNEAMKKCQPEFIKTCKVEVGVSPNGNRLGLIATDKMKKGDVALAIPYDDQIILTPELALDVYNGVLPTKYDGWTGDNGLLALLLLNEVAKTATNGSAGIAKPTRKADAANLISAWIKALPSPQEMKENNMHPFLYSEDDQETLQASSTKKVYRLLDDLEEDAAWLEERVWEADRQKFPASAELNGETYPCFNLEGFTWASALVASRSVFVDGSSRLIPVMDMANHDDIGANEVVGGTMGTFGTTKGAVVKTANGKTYEKGSEFLASYGPKSAAEYLLEHGFLPKASRSMQTSVAELTFEIDEEDRFRDDKLDILEFETYDNAPMEPVQSFDVLGTKDAFLLESVFRRDIWEFMSLPVSEPNERAVLETIASSCSKALAGMEGIEAPEDEDENSPQSLCAIVRESETKALSRTLEYVEREKEALDLKEYYQERRLKDLGLDSEWNPDESGSALGDDYDDDLSFGQTRAPGSLDW</sequence>
<proteinExistence type="predicted"/>
<dbReference type="Gene3D" id="3.90.1420.10">
    <property type="entry name" value="Rubisco LSMT, substrate-binding domain"/>
    <property type="match status" value="1"/>
</dbReference>
<keyword evidence="1" id="KW-0489">Methyltransferase</keyword>
<dbReference type="GO" id="GO:0016279">
    <property type="term" value="F:protein-lysine N-methyltransferase activity"/>
    <property type="evidence" value="ECO:0007669"/>
    <property type="project" value="TreeGrafter"/>
</dbReference>
<dbReference type="Proteomes" id="UP001054902">
    <property type="component" value="Unassembled WGS sequence"/>
</dbReference>
<evidence type="ECO:0000256" key="3">
    <source>
        <dbReference type="ARBA" id="ARBA00022691"/>
    </source>
</evidence>
<comment type="caution">
    <text evidence="6">The sequence shown here is derived from an EMBL/GenBank/DDBJ whole genome shotgun (WGS) entry which is preliminary data.</text>
</comment>
<dbReference type="InterPro" id="IPR015353">
    <property type="entry name" value="Rubisco_LSMT_subst-bd"/>
</dbReference>
<dbReference type="AlphaFoldDB" id="A0AAD3DAL8"/>
<dbReference type="Pfam" id="PF09273">
    <property type="entry name" value="Rubis-subs-bind"/>
    <property type="match status" value="1"/>
</dbReference>
<dbReference type="InterPro" id="IPR036464">
    <property type="entry name" value="Rubisco_LSMT_subst-bd_sf"/>
</dbReference>